<dbReference type="Proteomes" id="UP001166021">
    <property type="component" value="Unassembled WGS sequence"/>
</dbReference>
<proteinExistence type="predicted"/>
<evidence type="ECO:0000313" key="2">
    <source>
        <dbReference type="Proteomes" id="UP001166021"/>
    </source>
</evidence>
<gene>
    <name evidence="1" type="ORF">HPE56_05725</name>
</gene>
<comment type="caution">
    <text evidence="1">The sequence shown here is derived from an EMBL/GenBank/DDBJ whole genome shotgun (WGS) entry which is preliminary data.</text>
</comment>
<protein>
    <submittedName>
        <fullName evidence="1">Uncharacterized protein</fullName>
    </submittedName>
</protein>
<sequence>MEVKRKLLLMMITIFVLGCSKENDASASFLSVELLTKDEPAFFDKTVNLFEDNDYLIKTNFDTYIDSYPFKIQHGAGEGPIPLGNYGEIAIQITLDSNNQDLLFMKDYLDRPKDSTYILAHHLEKGSCLIFDKKEKRILSKIEMEKYTLGEPIINSGGRRFYLKSVLFLETVDFIF</sequence>
<keyword evidence="2" id="KW-1185">Reference proteome</keyword>
<dbReference type="RefSeq" id="WP_188242810.1">
    <property type="nucleotide sequence ID" value="NZ_JABTCF010000002.1"/>
</dbReference>
<dbReference type="EMBL" id="JABTCF010000002">
    <property type="protein sequence ID" value="MBD0777287.1"/>
    <property type="molecule type" value="Genomic_DNA"/>
</dbReference>
<dbReference type="PROSITE" id="PS51257">
    <property type="entry name" value="PROKAR_LIPOPROTEIN"/>
    <property type="match status" value="1"/>
</dbReference>
<reference evidence="1" key="1">
    <citation type="submission" date="2020-05" db="EMBL/GenBank/DDBJ databases">
        <title>The draft genome sequence of Maribacter sp. ANRC-HE7.</title>
        <authorList>
            <person name="Mu L."/>
        </authorList>
    </citation>
    <scope>NUCLEOTIDE SEQUENCE</scope>
    <source>
        <strain evidence="1">ANRC-HE7</strain>
    </source>
</reference>
<evidence type="ECO:0000313" key="1">
    <source>
        <dbReference type="EMBL" id="MBD0777287.1"/>
    </source>
</evidence>
<accession>A0ABR7V298</accession>
<organism evidence="1 2">
    <name type="scientific">Maribacter aquimaris</name>
    <dbReference type="NCBI Taxonomy" id="2737171"/>
    <lineage>
        <taxon>Bacteria</taxon>
        <taxon>Pseudomonadati</taxon>
        <taxon>Bacteroidota</taxon>
        <taxon>Flavobacteriia</taxon>
        <taxon>Flavobacteriales</taxon>
        <taxon>Flavobacteriaceae</taxon>
        <taxon>Maribacter</taxon>
    </lineage>
</organism>
<name>A0ABR7V298_9FLAO</name>